<reference evidence="6 7" key="1">
    <citation type="submission" date="2021-07" db="EMBL/GenBank/DDBJ databases">
        <authorList>
            <person name="Imarazene B."/>
            <person name="Zahm M."/>
            <person name="Klopp C."/>
            <person name="Cabau C."/>
            <person name="Beille S."/>
            <person name="Jouanno E."/>
            <person name="Castinel A."/>
            <person name="Lluch J."/>
            <person name="Gil L."/>
            <person name="Kuchtly C."/>
            <person name="Lopez Roques C."/>
            <person name="Donnadieu C."/>
            <person name="Parrinello H."/>
            <person name="Journot L."/>
            <person name="Du K."/>
            <person name="Schartl M."/>
            <person name="Retaux S."/>
            <person name="Guiguen Y."/>
        </authorList>
    </citation>
    <scope>NUCLEOTIDE SEQUENCE [LARGE SCALE GENOMIC DNA]</scope>
    <source>
        <strain evidence="6">Pach_M1</strain>
        <tissue evidence="6">Testis</tissue>
    </source>
</reference>
<sequence>MAALLRSARLLKISHSPLLRVTGGHRHAATAGAVYSRAACRRAAGPSGALGSLSPYSSASVCSTLRYYGTTSEQKGEVAEEPSAGIRNTQADNFDWALSKLDNSVRRTGRITKTLLQKIFQDICRKGYPSGNQALLLLRSCGSLLPEVPLQERTEFAHHVWEKLKTLGVAYDVSHYNALLKVYLQNEFKFSPTDFLAKMEAANVQPNRVTYQRLLAAYCQDGDIEGASKILAFMKSKDLPVTEAVFNSLVTGHSRAGDLESAANILSVMRGAGIEPSSDTYVTLLCAYAENGDITKIKETIETLQNMGTNLVDRELMQVAFSLAKAGHQQHAREILELVKHDIGYIPEAMNLCLSLITLGMEDTAFSVLRSFPILKTESPIEDSLTLGNFFLRHCVNMNKSVEKLVFFCNGLKDVNFHSSPLQFTLHCALESKNTAMAVGLMKVMKKEGFPIRPHYFWPLLVQHQKDKDTAGMVEVLKAMQELDVVPDIDTYSLYVFGTFPSLDKAQAALQEVGFDVHTSDFVSAVVRFEAAKRNLSELYSLMSNPSFPVIELHNFRTSLISGFLGSSDVESMAKITELLYKDSRYVKEGTQSTDNVAYFLYNLFKAMDEEKTSEKKLIKYIEELKERDITIPENIYKGITKILRTYNMSDLNEHVYALVDKRAVTAAPDTTTPLLNDLTENVLDLEKKLKEFKFQGRPANTVFKQLIKVLCDKENLSHALDLKTRNEDLMTIGCYAFLIKLCIKLDNLDLAMKLKKEVNLKCFEANLDDNIYMNLVSMLSKNNRLDEAEDLLKEIKEKNVQLRSIKSLFHTLNEHGLKGDTTTVQRLQDAMFTLGLVNPSSNLCSPLIISYLEREDLTGALDAVIECNKLYQQLPRLHQVICALINKGDTELLQKAMDFVRKERGEMMMMYELFFGFLWTGRYKEARKIAETPGLRAKPGRLQWFAEKCISSQKMEALENMVDMTAKLFECDRDEMYHYLLCLCKITNNWQKAEAVWMKMQEENVIPREKTLILLADIFKSNQQPVPFEVPEVWYEQPEAKKESSKVEESPTLSDSPLNEASNDDYKHKVQKLCKKGEVMAALNFLKKAESKNIKLPSSAFDILMRALLSQGNLEDALAVKDLAVRHMPEFKLSEKAASLLIVTQARSGKLEDALAGLKDMVQAEQVPMQLAIRQVLQGLAKQGDVKGIQEVQDTVGALCQSMNVSSVSFMNSTALAHITNGDLDSAVEVLESVYSRQQSAASVFRAVLTANDEKALDKLSAMAERLCNQFALYRPVTDLFIQYLDLGKTEEAKFLLQRCAAIAEQRNVLTSYMSKSSNVPGKAASLKNLKELVPDFINQNSFCCYLMKCYVVDKDLSSAKALYQQMQDDGIQVDELSLKRLAKMYTDAGETVPFEEPQESFKFYADKLKISQAQETAEN</sequence>
<dbReference type="NCBIfam" id="TIGR00756">
    <property type="entry name" value="PPR"/>
    <property type="match status" value="2"/>
</dbReference>
<feature type="compositionally biased region" description="Polar residues" evidence="4">
    <location>
        <begin position="1052"/>
        <end position="1062"/>
    </location>
</feature>
<protein>
    <submittedName>
        <fullName evidence="6">Leucine-rich PPR motif-containing protein, mitochondrial</fullName>
    </submittedName>
</protein>
<dbReference type="GO" id="GO:0070129">
    <property type="term" value="P:regulation of mitochondrial translation"/>
    <property type="evidence" value="ECO:0007669"/>
    <property type="project" value="TreeGrafter"/>
</dbReference>
<dbReference type="InterPro" id="IPR002885">
    <property type="entry name" value="PPR_rpt"/>
</dbReference>
<keyword evidence="3" id="KW-0175">Coiled coil</keyword>
<dbReference type="GO" id="GO:0003730">
    <property type="term" value="F:mRNA 3'-UTR binding"/>
    <property type="evidence" value="ECO:0007669"/>
    <property type="project" value="TreeGrafter"/>
</dbReference>
<feature type="coiled-coil region" evidence="3">
    <location>
        <begin position="779"/>
        <end position="809"/>
    </location>
</feature>
<name>A0A8T2LSD7_ASTMX</name>
<dbReference type="Pfam" id="PF01535">
    <property type="entry name" value="PPR"/>
    <property type="match status" value="2"/>
</dbReference>
<keyword evidence="1" id="KW-0677">Repeat</keyword>
<comment type="caution">
    <text evidence="6">The sequence shown here is derived from an EMBL/GenBank/DDBJ whole genome shotgun (WGS) entry which is preliminary data.</text>
</comment>
<evidence type="ECO:0000256" key="3">
    <source>
        <dbReference type="SAM" id="Coils"/>
    </source>
</evidence>
<evidence type="ECO:0000313" key="7">
    <source>
        <dbReference type="Proteomes" id="UP000752171"/>
    </source>
</evidence>
<dbReference type="PANTHER" id="PTHR46669:SF1">
    <property type="entry name" value="LEUCINE-RICH PPR MOTIF-CONTAINING PROTEIN, MITOCHONDRIAL"/>
    <property type="match status" value="1"/>
</dbReference>
<evidence type="ECO:0000313" key="6">
    <source>
        <dbReference type="EMBL" id="KAG9275138.1"/>
    </source>
</evidence>
<evidence type="ECO:0000256" key="4">
    <source>
        <dbReference type="SAM" id="MobiDB-lite"/>
    </source>
</evidence>
<evidence type="ECO:0000256" key="2">
    <source>
        <dbReference type="PROSITE-ProRule" id="PRU00708"/>
    </source>
</evidence>
<dbReference type="SUPFAM" id="SSF48452">
    <property type="entry name" value="TPR-like"/>
    <property type="match status" value="1"/>
</dbReference>
<organism evidence="6 7">
    <name type="scientific">Astyanax mexicanus</name>
    <name type="common">Blind cave fish</name>
    <name type="synonym">Astyanax fasciatus mexicanus</name>
    <dbReference type="NCBI Taxonomy" id="7994"/>
    <lineage>
        <taxon>Eukaryota</taxon>
        <taxon>Metazoa</taxon>
        <taxon>Chordata</taxon>
        <taxon>Craniata</taxon>
        <taxon>Vertebrata</taxon>
        <taxon>Euteleostomi</taxon>
        <taxon>Actinopterygii</taxon>
        <taxon>Neopterygii</taxon>
        <taxon>Teleostei</taxon>
        <taxon>Ostariophysi</taxon>
        <taxon>Characiformes</taxon>
        <taxon>Characoidei</taxon>
        <taxon>Acestrorhamphidae</taxon>
        <taxon>Acestrorhamphinae</taxon>
        <taxon>Astyanax</taxon>
    </lineage>
</organism>
<dbReference type="GO" id="GO:0005634">
    <property type="term" value="C:nucleus"/>
    <property type="evidence" value="ECO:0007669"/>
    <property type="project" value="TreeGrafter"/>
</dbReference>
<gene>
    <name evidence="6" type="primary">LRPPRC</name>
    <name evidence="6" type="ORF">AMEX_G9617</name>
</gene>
<dbReference type="PANTHER" id="PTHR46669">
    <property type="entry name" value="LEUCINE-RICH PPR MOTIF-CONTAINING PROTEIN, MITOCHONDRIAL"/>
    <property type="match status" value="1"/>
</dbReference>
<feature type="repeat" description="PPR" evidence="2">
    <location>
        <begin position="207"/>
        <end position="241"/>
    </location>
</feature>
<dbReference type="OrthoDB" id="185373at2759"/>
<dbReference type="Pfam" id="PF17177">
    <property type="entry name" value="PPR_long"/>
    <property type="match status" value="1"/>
</dbReference>
<feature type="compositionally biased region" description="Basic and acidic residues" evidence="4">
    <location>
        <begin position="1040"/>
        <end position="1050"/>
    </location>
</feature>
<dbReference type="EMBL" id="JAICCE010000007">
    <property type="protein sequence ID" value="KAG9275138.1"/>
    <property type="molecule type" value="Genomic_DNA"/>
</dbReference>
<dbReference type="GO" id="GO:0005739">
    <property type="term" value="C:mitochondrion"/>
    <property type="evidence" value="ECO:0007669"/>
    <property type="project" value="TreeGrafter"/>
</dbReference>
<dbReference type="InterPro" id="IPR033443">
    <property type="entry name" value="PROP1-like_PPR_dom"/>
</dbReference>
<dbReference type="InterPro" id="IPR033490">
    <property type="entry name" value="LRP130"/>
</dbReference>
<dbReference type="PROSITE" id="PS51375">
    <property type="entry name" value="PPR"/>
    <property type="match status" value="3"/>
</dbReference>
<dbReference type="Gene3D" id="1.25.40.10">
    <property type="entry name" value="Tetratricopeptide repeat domain"/>
    <property type="match status" value="3"/>
</dbReference>
<proteinExistence type="predicted"/>
<accession>A0A8T2LSD7</accession>
<evidence type="ECO:0000259" key="5">
    <source>
        <dbReference type="Pfam" id="PF17177"/>
    </source>
</evidence>
<feature type="repeat" description="PPR" evidence="2">
    <location>
        <begin position="242"/>
        <end position="276"/>
    </location>
</feature>
<dbReference type="InterPro" id="IPR011990">
    <property type="entry name" value="TPR-like_helical_dom_sf"/>
</dbReference>
<feature type="region of interest" description="Disordered" evidence="4">
    <location>
        <begin position="1040"/>
        <end position="1064"/>
    </location>
</feature>
<feature type="repeat" description="PPR" evidence="2">
    <location>
        <begin position="769"/>
        <end position="803"/>
    </location>
</feature>
<dbReference type="Proteomes" id="UP000752171">
    <property type="component" value="Unassembled WGS sequence"/>
</dbReference>
<feature type="domain" description="PROP1-like PPR" evidence="5">
    <location>
        <begin position="230"/>
        <end position="344"/>
    </location>
</feature>
<evidence type="ECO:0000256" key="1">
    <source>
        <dbReference type="ARBA" id="ARBA00022737"/>
    </source>
</evidence>